<proteinExistence type="predicted"/>
<organism evidence="1 2">
    <name type="scientific">Gordonia rubripertincta</name>
    <name type="common">Rhodococcus corallinus</name>
    <dbReference type="NCBI Taxonomy" id="36822"/>
    <lineage>
        <taxon>Bacteria</taxon>
        <taxon>Bacillati</taxon>
        <taxon>Actinomycetota</taxon>
        <taxon>Actinomycetes</taxon>
        <taxon>Mycobacteriales</taxon>
        <taxon>Gordoniaceae</taxon>
        <taxon>Gordonia</taxon>
    </lineage>
</organism>
<accession>A0ABT4N1F9</accession>
<reference evidence="1" key="1">
    <citation type="submission" date="2022-12" db="EMBL/GenBank/DDBJ databases">
        <authorList>
            <person name="Krivoruchko A.V."/>
            <person name="Elkin A."/>
        </authorList>
    </citation>
    <scope>NUCLEOTIDE SEQUENCE</scope>
    <source>
        <strain evidence="1">IEGM 1388</strain>
    </source>
</reference>
<gene>
    <name evidence="1" type="ORF">O4213_19840</name>
</gene>
<dbReference type="EMBL" id="JAPWIE010000006">
    <property type="protein sequence ID" value="MCZ4552256.1"/>
    <property type="molecule type" value="Genomic_DNA"/>
</dbReference>
<sequence>MNGTHSRTAALSILVLAIAAVLVAGCGSTGSGGFRGLGFDGVRGAFVGGGCATYDGPNPSVEEFTATRIEFANKQFDLTEKYESDSTGTSREDFVDLMVAEDYADVIARVPTGGFAEYTELLCDMAKSQEGLTTDVQAAALENLEALKSNPEYADVDFEALGRDVGALFNRYPIVSVVNPLMLCDLTQQSGSTMTEVLEDMAVSQPEMAELNAKSLQIICPDLVGDIDTDYSSESGACVAEVDGVTGRVTITGGDIDCAFAKAMIAERDGDIGYFKGPNGQSWACGSGDILADYECYSTAGPERFKWESS</sequence>
<dbReference type="RefSeq" id="WP_301573041.1">
    <property type="nucleotide sequence ID" value="NZ_JAPWIE010000006.1"/>
</dbReference>
<evidence type="ECO:0000313" key="1">
    <source>
        <dbReference type="EMBL" id="MCZ4552256.1"/>
    </source>
</evidence>
<dbReference type="PROSITE" id="PS51257">
    <property type="entry name" value="PROKAR_LIPOPROTEIN"/>
    <property type="match status" value="1"/>
</dbReference>
<dbReference type="Proteomes" id="UP001067235">
    <property type="component" value="Unassembled WGS sequence"/>
</dbReference>
<evidence type="ECO:0000313" key="2">
    <source>
        <dbReference type="Proteomes" id="UP001067235"/>
    </source>
</evidence>
<evidence type="ECO:0008006" key="3">
    <source>
        <dbReference type="Google" id="ProtNLM"/>
    </source>
</evidence>
<protein>
    <recommendedName>
        <fullName evidence="3">Lipoprotein</fullName>
    </recommendedName>
</protein>
<name>A0ABT4N1F9_GORRU</name>
<keyword evidence="2" id="KW-1185">Reference proteome</keyword>
<comment type="caution">
    <text evidence="1">The sequence shown here is derived from an EMBL/GenBank/DDBJ whole genome shotgun (WGS) entry which is preliminary data.</text>
</comment>